<keyword evidence="2" id="KW-1185">Reference proteome</keyword>
<evidence type="ECO:0000313" key="1">
    <source>
        <dbReference type="EMBL" id="KYM80766.1"/>
    </source>
</evidence>
<sequence length="88" mass="9575">MHAFVRPVTTRISVLAKRPSNIPYCIAYGPATYQFTISNAALSTLVYFYKGPVSSLTKTANGLLPGRKERNRFIAAATPSNGSKIINI</sequence>
<proteinExistence type="predicted"/>
<name>A0A195B8D1_9HYME</name>
<reference evidence="1 2" key="1">
    <citation type="submission" date="2015-09" db="EMBL/GenBank/DDBJ databases">
        <title>Atta colombica WGS genome.</title>
        <authorList>
            <person name="Nygaard S."/>
            <person name="Hu H."/>
            <person name="Boomsma J."/>
            <person name="Zhang G."/>
        </authorList>
    </citation>
    <scope>NUCLEOTIDE SEQUENCE [LARGE SCALE GENOMIC DNA]</scope>
    <source>
        <strain evidence="1">Treedump-2</strain>
        <tissue evidence="1">Whole body</tissue>
    </source>
</reference>
<evidence type="ECO:0000313" key="2">
    <source>
        <dbReference type="Proteomes" id="UP000078540"/>
    </source>
</evidence>
<organism evidence="1 2">
    <name type="scientific">Atta colombica</name>
    <dbReference type="NCBI Taxonomy" id="520822"/>
    <lineage>
        <taxon>Eukaryota</taxon>
        <taxon>Metazoa</taxon>
        <taxon>Ecdysozoa</taxon>
        <taxon>Arthropoda</taxon>
        <taxon>Hexapoda</taxon>
        <taxon>Insecta</taxon>
        <taxon>Pterygota</taxon>
        <taxon>Neoptera</taxon>
        <taxon>Endopterygota</taxon>
        <taxon>Hymenoptera</taxon>
        <taxon>Apocrita</taxon>
        <taxon>Aculeata</taxon>
        <taxon>Formicoidea</taxon>
        <taxon>Formicidae</taxon>
        <taxon>Myrmicinae</taxon>
        <taxon>Atta</taxon>
    </lineage>
</organism>
<protein>
    <submittedName>
        <fullName evidence="1">Uncharacterized protein</fullName>
    </submittedName>
</protein>
<dbReference type="AlphaFoldDB" id="A0A195B8D1"/>
<dbReference type="EMBL" id="KQ976556">
    <property type="protein sequence ID" value="KYM80766.1"/>
    <property type="molecule type" value="Genomic_DNA"/>
</dbReference>
<gene>
    <name evidence="1" type="ORF">ALC53_08767</name>
</gene>
<dbReference type="Proteomes" id="UP000078540">
    <property type="component" value="Unassembled WGS sequence"/>
</dbReference>
<accession>A0A195B8D1</accession>